<dbReference type="VEuPathDB" id="FungiDB:CAGL0M11286g"/>
<dbReference type="Proteomes" id="UP000054886">
    <property type="component" value="Unassembled WGS sequence"/>
</dbReference>
<dbReference type="InterPro" id="IPR016586">
    <property type="entry name" value="Mtf1"/>
</dbReference>
<accession>A0A0W0CG46</accession>
<dbReference type="VEuPathDB" id="FungiDB:GVI51_M11231"/>
<dbReference type="VEuPathDB" id="FungiDB:GWK60_M11209"/>
<dbReference type="PROSITE" id="PS51689">
    <property type="entry name" value="SAM_RNA_A_N6_MT"/>
    <property type="match status" value="1"/>
</dbReference>
<dbReference type="VEuPathDB" id="FungiDB:B1J91_M11286g"/>
<evidence type="ECO:0000256" key="1">
    <source>
        <dbReference type="ARBA" id="ARBA00004173"/>
    </source>
</evidence>
<dbReference type="InterPro" id="IPR023165">
    <property type="entry name" value="rRNA_Ade_diMease-like_C"/>
</dbReference>
<dbReference type="Gene3D" id="3.40.50.150">
    <property type="entry name" value="Vaccinia Virus protein VP39"/>
    <property type="match status" value="1"/>
</dbReference>
<name>A0A0W0CG46_CANGB</name>
<feature type="binding site" evidence="8">
    <location>
        <position position="22"/>
    </location>
    <ligand>
        <name>S-adenosyl-L-methionine</name>
        <dbReference type="ChEBI" id="CHEBI:59789"/>
    </ligand>
</feature>
<feature type="binding site" evidence="8">
    <location>
        <position position="72"/>
    </location>
    <ligand>
        <name>S-adenosyl-L-methionine</name>
        <dbReference type="ChEBI" id="CHEBI:59789"/>
    </ligand>
</feature>
<dbReference type="PANTHER" id="PTHR11727:SF17">
    <property type="entry name" value="DIMETHYLADENOSINE TRANSFERASE 1, MITOCHONDRIAL"/>
    <property type="match status" value="1"/>
</dbReference>
<dbReference type="OMA" id="WDYVTKH"/>
<dbReference type="GO" id="GO:0005758">
    <property type="term" value="C:mitochondrial intermembrane space"/>
    <property type="evidence" value="ECO:0007669"/>
    <property type="project" value="EnsemblFungi"/>
</dbReference>
<dbReference type="GO" id="GO:0034246">
    <property type="term" value="F:mitochondrial transcription factor activity"/>
    <property type="evidence" value="ECO:0007669"/>
    <property type="project" value="EnsemblFungi"/>
</dbReference>
<keyword evidence="5 8" id="KW-0949">S-adenosyl-L-methionine</keyword>
<comment type="caution">
    <text evidence="9">The sequence shown here is derived from an EMBL/GenBank/DDBJ whole genome shotgun (WGS) entry which is preliminary data.</text>
</comment>
<comment type="caution">
    <text evidence="8">Lacks conserved residue(s) required for the propagation of feature annotation.</text>
</comment>
<keyword evidence="4 8" id="KW-0808">Transferase</keyword>
<dbReference type="PIRSF" id="PIRSF011649">
    <property type="entry name" value="MtTFB"/>
    <property type="match status" value="1"/>
</dbReference>
<feature type="binding site" evidence="8">
    <location>
        <position position="96"/>
    </location>
    <ligand>
        <name>S-adenosyl-L-methionine</name>
        <dbReference type="ChEBI" id="CHEBI:59789"/>
    </ligand>
</feature>
<dbReference type="VEuPathDB" id="FungiDB:GW608_M11209"/>
<dbReference type="Gene3D" id="1.10.8.100">
    <property type="entry name" value="Ribosomal RNA adenine dimethylase-like, domain 2"/>
    <property type="match status" value="1"/>
</dbReference>
<dbReference type="GO" id="GO:0000179">
    <property type="term" value="F:rRNA (adenine-N6,N6-)-dimethyltransferase activity"/>
    <property type="evidence" value="ECO:0007669"/>
    <property type="project" value="UniProtKB-UniRule"/>
</dbReference>
<evidence type="ECO:0000256" key="5">
    <source>
        <dbReference type="ARBA" id="ARBA00022691"/>
    </source>
</evidence>
<gene>
    <name evidence="9" type="ORF">AO440_004340</name>
</gene>
<dbReference type="AlphaFoldDB" id="A0A0W0CG46"/>
<dbReference type="OrthoDB" id="16079at2759"/>
<evidence type="ECO:0000256" key="6">
    <source>
        <dbReference type="ARBA" id="ARBA00022884"/>
    </source>
</evidence>
<proteinExistence type="inferred from homology"/>
<evidence type="ECO:0000256" key="8">
    <source>
        <dbReference type="PROSITE-ProRule" id="PRU01026"/>
    </source>
</evidence>
<protein>
    <recommendedName>
        <fullName evidence="2">Mitochondrial transcription factor 1</fullName>
    </recommendedName>
</protein>
<comment type="similarity">
    <text evidence="8">Belongs to the class I-like SAM-binding methyltransferase superfamily. rRNA adenine N(6)-methyltransferase family.</text>
</comment>
<keyword evidence="6 8" id="KW-0694">RNA-binding</keyword>
<dbReference type="GO" id="GO:0006391">
    <property type="term" value="P:transcription initiation at mitochondrial promoter"/>
    <property type="evidence" value="ECO:0007669"/>
    <property type="project" value="EnsemblFungi"/>
</dbReference>
<dbReference type="PhylomeDB" id="A0A0W0CG46"/>
<dbReference type="Pfam" id="PF00398">
    <property type="entry name" value="RrnaAD"/>
    <property type="match status" value="1"/>
</dbReference>
<dbReference type="GO" id="GO:0034245">
    <property type="term" value="C:mitochondrial DNA-directed RNA polymerase complex"/>
    <property type="evidence" value="ECO:0007669"/>
    <property type="project" value="EnsemblFungi"/>
</dbReference>
<evidence type="ECO:0000313" key="10">
    <source>
        <dbReference type="Proteomes" id="UP000054886"/>
    </source>
</evidence>
<dbReference type="PANTHER" id="PTHR11727">
    <property type="entry name" value="DIMETHYLADENOSINE TRANSFERASE"/>
    <property type="match status" value="1"/>
</dbReference>
<evidence type="ECO:0000256" key="2">
    <source>
        <dbReference type="ARBA" id="ARBA00013836"/>
    </source>
</evidence>
<evidence type="ECO:0000313" key="9">
    <source>
        <dbReference type="EMBL" id="KTB00357.1"/>
    </source>
</evidence>
<comment type="subcellular location">
    <subcellularLocation>
        <location evidence="1">Mitochondrion</location>
    </subcellularLocation>
</comment>
<dbReference type="InterPro" id="IPR029063">
    <property type="entry name" value="SAM-dependent_MTases_sf"/>
</dbReference>
<organism evidence="9 10">
    <name type="scientific">Candida glabrata</name>
    <name type="common">Yeast</name>
    <name type="synonym">Torulopsis glabrata</name>
    <dbReference type="NCBI Taxonomy" id="5478"/>
    <lineage>
        <taxon>Eukaryota</taxon>
        <taxon>Fungi</taxon>
        <taxon>Dikarya</taxon>
        <taxon>Ascomycota</taxon>
        <taxon>Saccharomycotina</taxon>
        <taxon>Saccharomycetes</taxon>
        <taxon>Saccharomycetales</taxon>
        <taxon>Saccharomycetaceae</taxon>
        <taxon>Nakaseomyces</taxon>
    </lineage>
</organism>
<dbReference type="EMBL" id="LLZZ01000139">
    <property type="protein sequence ID" value="KTB00357.1"/>
    <property type="molecule type" value="Genomic_DNA"/>
</dbReference>
<evidence type="ECO:0000256" key="7">
    <source>
        <dbReference type="ARBA" id="ARBA00024915"/>
    </source>
</evidence>
<evidence type="ECO:0000256" key="4">
    <source>
        <dbReference type="ARBA" id="ARBA00022679"/>
    </source>
</evidence>
<dbReference type="GO" id="GO:0005759">
    <property type="term" value="C:mitochondrial matrix"/>
    <property type="evidence" value="ECO:0007669"/>
    <property type="project" value="EnsemblFungi"/>
</dbReference>
<evidence type="ECO:0000256" key="3">
    <source>
        <dbReference type="ARBA" id="ARBA00022603"/>
    </source>
</evidence>
<dbReference type="InterPro" id="IPR001737">
    <property type="entry name" value="KsgA/Erm"/>
</dbReference>
<dbReference type="GO" id="GO:0003723">
    <property type="term" value="F:RNA binding"/>
    <property type="evidence" value="ECO:0007669"/>
    <property type="project" value="UniProtKB-UniRule"/>
</dbReference>
<dbReference type="SUPFAM" id="SSF53335">
    <property type="entry name" value="S-adenosyl-L-methionine-dependent methyltransferases"/>
    <property type="match status" value="1"/>
</dbReference>
<sequence length="338" mass="39548">MKVAVPTISQLHIKSYYGFRYLLDPDWHQKVFEKLGLSSNPNMKVLDLYPGPGIHSAVLYNKVQPQQYTMMECRRDFLSNLRNIYTDGPMELVKKDPYKWESYTELIDQEKLFVPKKADYNVVNKDFYIMANLTEKKHEGLLMQWMNCVGNRNWLFRFGRSPMLIWMPTPTASKLLADSGDHSRHKCSLVREAFTDTKLVALSQEEDMKSFNSVCLDKSNPLVIPDGTDYGGKDFPIALVEFTPKKHDIDLDNWEFVTKHLMVLYKTPLIDAIDCLGHGARDYFSANIDKDHIHLLKKCPQDFTNNDFVYLTNLFHLWPFKPDVYMDFLDIYQEESRE</sequence>
<reference evidence="9 10" key="1">
    <citation type="submission" date="2015-10" db="EMBL/GenBank/DDBJ databases">
        <title>Draft genomes sequences of Candida glabrata isolates 1A, 1B, 2A, 2B, 3A and 3B.</title>
        <authorList>
            <person name="Haavelsrud O.E."/>
            <person name="Gaustad P."/>
        </authorList>
    </citation>
    <scope>NUCLEOTIDE SEQUENCE [LARGE SCALE GENOMIC DNA]</scope>
    <source>
        <strain evidence="9">910700640</strain>
    </source>
</reference>
<keyword evidence="3 8" id="KW-0489">Methyltransferase</keyword>
<dbReference type="GO" id="GO:0032786">
    <property type="term" value="P:positive regulation of DNA-templated transcription, elongation"/>
    <property type="evidence" value="ECO:0007669"/>
    <property type="project" value="EnsemblFungi"/>
</dbReference>
<feature type="binding site" evidence="8">
    <location>
        <position position="132"/>
    </location>
    <ligand>
        <name>S-adenosyl-L-methionine</name>
        <dbReference type="ChEBI" id="CHEBI:59789"/>
    </ligand>
</feature>
<comment type="function">
    <text evidence="7">Mitochondrial transcription factor that confers selective promoter recognition on the core subunit of the yeast mitochondrial RNA polymerase. Interacts with DNA in a non-specific manner.</text>
</comment>